<organism evidence="3 4">
    <name type="scientific">Thermogemmata fonticola</name>
    <dbReference type="NCBI Taxonomy" id="2755323"/>
    <lineage>
        <taxon>Bacteria</taxon>
        <taxon>Pseudomonadati</taxon>
        <taxon>Planctomycetota</taxon>
        <taxon>Planctomycetia</taxon>
        <taxon>Gemmatales</taxon>
        <taxon>Gemmataceae</taxon>
        <taxon>Thermogemmata</taxon>
    </lineage>
</organism>
<dbReference type="GO" id="GO:0005524">
    <property type="term" value="F:ATP binding"/>
    <property type="evidence" value="ECO:0007669"/>
    <property type="project" value="InterPro"/>
</dbReference>
<protein>
    <submittedName>
        <fullName evidence="3">ATP-grasp domain-containing protein</fullName>
    </submittedName>
</protein>
<dbReference type="Gene3D" id="3.30.470.20">
    <property type="entry name" value="ATP-grasp fold, B domain"/>
    <property type="match status" value="1"/>
</dbReference>
<sequence>MRRRGWFTMGVVGVSARAAVQSLARAGCSAWAVDLFADVDLQRWAKVQRCLPQAYPHALSQLAAQFPASPFLYTGGLENYPEVIANLMAIHELWGNCPETVRAVRDPWQLAQCFPEVIPPVIARHQACPATGQWLCKPLRSGGGIGIRFARPGECPDNHHYLQQYQTGLPASAICLDDRCLGVTQQLLGQSWLHARSFCWCGNVGPWIDDSEVLSLCQHWCQRFQQNYGLQGIWGFDFIRHRGGISVVEINPRYPASVEVLEHAYAKAVLLGEVSPDISPRWFVAKAIYYAPHDLCFPDGGPWLVDVQAVLDPWRWPTYADIPPPGTFIPKNRPVLTLLARGHTLTSCIAHLQRLAAQLDHLFAEASEAAVSAPGSPPTDQFVTDMTMCQPANQSLGDDTSLREETKEER</sequence>
<keyword evidence="4" id="KW-1185">Reference proteome</keyword>
<dbReference type="Pfam" id="PF02655">
    <property type="entry name" value="ATP-grasp_3"/>
    <property type="match status" value="1"/>
</dbReference>
<dbReference type="RefSeq" id="WP_194536532.1">
    <property type="nucleotide sequence ID" value="NZ_JACEFB010000001.1"/>
</dbReference>
<feature type="region of interest" description="Disordered" evidence="1">
    <location>
        <begin position="390"/>
        <end position="410"/>
    </location>
</feature>
<evidence type="ECO:0000259" key="2">
    <source>
        <dbReference type="Pfam" id="PF02655"/>
    </source>
</evidence>
<dbReference type="SUPFAM" id="SSF56059">
    <property type="entry name" value="Glutathione synthetase ATP-binding domain-like"/>
    <property type="match status" value="1"/>
</dbReference>
<feature type="domain" description="ATP-grasp fold PylC-type" evidence="2">
    <location>
        <begin position="121"/>
        <end position="255"/>
    </location>
</feature>
<reference evidence="3 4" key="1">
    <citation type="submission" date="2020-07" db="EMBL/GenBank/DDBJ databases">
        <title>Thermogemmata thermophila gen. nov., sp. nov., a novel moderate thermophilic planctomycete from a Kamchatka hot spring.</title>
        <authorList>
            <person name="Elcheninov A.G."/>
            <person name="Podosokorskaya O.A."/>
            <person name="Kovaleva O.L."/>
            <person name="Novikov A."/>
            <person name="Bonch-Osmolovskaya E.A."/>
            <person name="Toshchakov S.V."/>
            <person name="Kublanov I.V."/>
        </authorList>
    </citation>
    <scope>NUCLEOTIDE SEQUENCE [LARGE SCALE GENOMIC DNA]</scope>
    <source>
        <strain evidence="3 4">2918</strain>
    </source>
</reference>
<gene>
    <name evidence="3" type="ORF">H0921_03075</name>
</gene>
<dbReference type="GO" id="GO:0046872">
    <property type="term" value="F:metal ion binding"/>
    <property type="evidence" value="ECO:0007669"/>
    <property type="project" value="InterPro"/>
</dbReference>
<feature type="compositionally biased region" description="Basic and acidic residues" evidence="1">
    <location>
        <begin position="400"/>
        <end position="410"/>
    </location>
</feature>
<proteinExistence type="predicted"/>
<name>A0A7V8VBT3_9BACT</name>
<dbReference type="Proteomes" id="UP000542342">
    <property type="component" value="Unassembled WGS sequence"/>
</dbReference>
<dbReference type="EMBL" id="JACEFB010000001">
    <property type="protein sequence ID" value="MBA2225140.1"/>
    <property type="molecule type" value="Genomic_DNA"/>
</dbReference>
<evidence type="ECO:0000313" key="4">
    <source>
        <dbReference type="Proteomes" id="UP000542342"/>
    </source>
</evidence>
<dbReference type="AlphaFoldDB" id="A0A7V8VBT3"/>
<evidence type="ECO:0000256" key="1">
    <source>
        <dbReference type="SAM" id="MobiDB-lite"/>
    </source>
</evidence>
<dbReference type="InterPro" id="IPR003806">
    <property type="entry name" value="ATP-grasp_PylC-type"/>
</dbReference>
<evidence type="ECO:0000313" key="3">
    <source>
        <dbReference type="EMBL" id="MBA2225140.1"/>
    </source>
</evidence>
<comment type="caution">
    <text evidence="3">The sequence shown here is derived from an EMBL/GenBank/DDBJ whole genome shotgun (WGS) entry which is preliminary data.</text>
</comment>
<accession>A0A7V8VBT3</accession>